<dbReference type="InterPro" id="IPR052021">
    <property type="entry name" value="Type-I_RS_S_subunit"/>
</dbReference>
<keyword evidence="3" id="KW-0238">DNA-binding</keyword>
<accession>A0A1Y3R042</accession>
<dbReference type="RefSeq" id="WP_087401805.1">
    <property type="nucleotide sequence ID" value="NZ_NFHB01000003.1"/>
</dbReference>
<evidence type="ECO:0000313" key="6">
    <source>
        <dbReference type="Proteomes" id="UP000195772"/>
    </source>
</evidence>
<feature type="domain" description="Type I restriction modification DNA specificity" evidence="4">
    <location>
        <begin position="2"/>
        <end position="168"/>
    </location>
</feature>
<dbReference type="AlphaFoldDB" id="A0A1Y3R042"/>
<sequence>MKIKDIVAFVPKSITPKAGKIYRLYSLPSFDDGRLYETLDGKNIQSNKYIVPDKCILFNKLNVRFKRILRIDESDTNKVCSTEYLPLVVNESKVDYQYCYYLLISDKITNYLCGQNTNTSGSHKRINPDNFLDINIILPGLAEQKRIGKLLSDIDHKIELNRAINQNLPILDRSSKAARACHAA</sequence>
<dbReference type="PANTHER" id="PTHR30408:SF12">
    <property type="entry name" value="TYPE I RESTRICTION ENZYME MJAVIII SPECIFICITY SUBUNIT"/>
    <property type="match status" value="1"/>
</dbReference>
<dbReference type="Gene3D" id="3.90.220.20">
    <property type="entry name" value="DNA methylase specificity domains"/>
    <property type="match status" value="1"/>
</dbReference>
<dbReference type="OrthoDB" id="9816225at2"/>
<keyword evidence="2" id="KW-0680">Restriction system</keyword>
<dbReference type="InterPro" id="IPR044946">
    <property type="entry name" value="Restrct_endonuc_typeI_TRD_sf"/>
</dbReference>
<dbReference type="Pfam" id="PF01420">
    <property type="entry name" value="Methylase_S"/>
    <property type="match status" value="1"/>
</dbReference>
<gene>
    <name evidence="5" type="ORF">B5G41_05980</name>
</gene>
<comment type="similarity">
    <text evidence="1">Belongs to the type-I restriction system S methylase family.</text>
</comment>
<comment type="caution">
    <text evidence="5">The sequence shown here is derived from an EMBL/GenBank/DDBJ whole genome shotgun (WGS) entry which is preliminary data.</text>
</comment>
<evidence type="ECO:0000256" key="3">
    <source>
        <dbReference type="ARBA" id="ARBA00023125"/>
    </source>
</evidence>
<dbReference type="PANTHER" id="PTHR30408">
    <property type="entry name" value="TYPE-1 RESTRICTION ENZYME ECOKI SPECIFICITY PROTEIN"/>
    <property type="match status" value="1"/>
</dbReference>
<dbReference type="GO" id="GO:0009307">
    <property type="term" value="P:DNA restriction-modification system"/>
    <property type="evidence" value="ECO:0007669"/>
    <property type="project" value="UniProtKB-KW"/>
</dbReference>
<name>A0A1Y3R042_9BACT</name>
<protein>
    <recommendedName>
        <fullName evidence="4">Type I restriction modification DNA specificity domain-containing protein</fullName>
    </recommendedName>
</protein>
<evidence type="ECO:0000259" key="4">
    <source>
        <dbReference type="Pfam" id="PF01420"/>
    </source>
</evidence>
<proteinExistence type="inferred from homology"/>
<evidence type="ECO:0000256" key="2">
    <source>
        <dbReference type="ARBA" id="ARBA00022747"/>
    </source>
</evidence>
<dbReference type="GO" id="GO:0003677">
    <property type="term" value="F:DNA binding"/>
    <property type="evidence" value="ECO:0007669"/>
    <property type="project" value="UniProtKB-KW"/>
</dbReference>
<dbReference type="EMBL" id="NFHB01000003">
    <property type="protein sequence ID" value="OUN04007.1"/>
    <property type="molecule type" value="Genomic_DNA"/>
</dbReference>
<dbReference type="InterPro" id="IPR000055">
    <property type="entry name" value="Restrct_endonuc_typeI_TRD"/>
</dbReference>
<evidence type="ECO:0000313" key="5">
    <source>
        <dbReference type="EMBL" id="OUN04007.1"/>
    </source>
</evidence>
<reference evidence="6" key="1">
    <citation type="submission" date="2017-04" db="EMBL/GenBank/DDBJ databases">
        <title>Function of individual gut microbiota members based on whole genome sequencing of pure cultures obtained from chicken caecum.</title>
        <authorList>
            <person name="Medvecky M."/>
            <person name="Cejkova D."/>
            <person name="Polansky O."/>
            <person name="Karasova D."/>
            <person name="Kubasova T."/>
            <person name="Cizek A."/>
            <person name="Rychlik I."/>
        </authorList>
    </citation>
    <scope>NUCLEOTIDE SEQUENCE [LARGE SCALE GENOMIC DNA]</scope>
    <source>
        <strain evidence="6">An90</strain>
    </source>
</reference>
<organism evidence="5 6">
    <name type="scientific">Alistipes onderdonkii</name>
    <dbReference type="NCBI Taxonomy" id="328813"/>
    <lineage>
        <taxon>Bacteria</taxon>
        <taxon>Pseudomonadati</taxon>
        <taxon>Bacteroidota</taxon>
        <taxon>Bacteroidia</taxon>
        <taxon>Bacteroidales</taxon>
        <taxon>Rikenellaceae</taxon>
        <taxon>Alistipes</taxon>
    </lineage>
</organism>
<dbReference type="SUPFAM" id="SSF116734">
    <property type="entry name" value="DNA methylase specificity domain"/>
    <property type="match status" value="1"/>
</dbReference>
<evidence type="ECO:0000256" key="1">
    <source>
        <dbReference type="ARBA" id="ARBA00010923"/>
    </source>
</evidence>
<dbReference type="Proteomes" id="UP000195772">
    <property type="component" value="Unassembled WGS sequence"/>
</dbReference>